<keyword evidence="4" id="KW-0010">Activator</keyword>
<dbReference type="InterPro" id="IPR018362">
    <property type="entry name" value="CCAAT-binding_factor_CS"/>
</dbReference>
<keyword evidence="10" id="KW-1185">Reference proteome</keyword>
<dbReference type="InterPro" id="IPR001289">
    <property type="entry name" value="NFYA"/>
</dbReference>
<feature type="region of interest" description="Disordered" evidence="9">
    <location>
        <begin position="185"/>
        <end position="218"/>
    </location>
</feature>
<dbReference type="PROSITE" id="PS51152">
    <property type="entry name" value="NFYA_HAP2_2"/>
    <property type="match status" value="1"/>
</dbReference>
<keyword evidence="6 8" id="KW-0539">Nucleus</keyword>
<evidence type="ECO:0000256" key="7">
    <source>
        <dbReference type="ARBA" id="ARBA00025911"/>
    </source>
</evidence>
<organism evidence="10 11">
    <name type="scientific">Cucumis melo</name>
    <name type="common">Muskmelon</name>
    <dbReference type="NCBI Taxonomy" id="3656"/>
    <lineage>
        <taxon>Eukaryota</taxon>
        <taxon>Viridiplantae</taxon>
        <taxon>Streptophyta</taxon>
        <taxon>Embryophyta</taxon>
        <taxon>Tracheophyta</taxon>
        <taxon>Spermatophyta</taxon>
        <taxon>Magnoliopsida</taxon>
        <taxon>eudicotyledons</taxon>
        <taxon>Gunneridae</taxon>
        <taxon>Pentapetalae</taxon>
        <taxon>rosids</taxon>
        <taxon>fabids</taxon>
        <taxon>Cucurbitales</taxon>
        <taxon>Cucurbitaceae</taxon>
        <taxon>Benincaseae</taxon>
        <taxon>Cucumis</taxon>
    </lineage>
</organism>
<evidence type="ECO:0000256" key="2">
    <source>
        <dbReference type="ARBA" id="ARBA00023015"/>
    </source>
</evidence>
<evidence type="ECO:0000313" key="10">
    <source>
        <dbReference type="Proteomes" id="UP001652600"/>
    </source>
</evidence>
<keyword evidence="5 8" id="KW-0804">Transcription</keyword>
<dbReference type="GeneID" id="103499928"/>
<feature type="region of interest" description="Disordered" evidence="9">
    <location>
        <begin position="281"/>
        <end position="300"/>
    </location>
</feature>
<dbReference type="Gene3D" id="6.10.250.2430">
    <property type="match status" value="1"/>
</dbReference>
<dbReference type="PROSITE" id="PS00686">
    <property type="entry name" value="NFYA_HAP2_1"/>
    <property type="match status" value="1"/>
</dbReference>
<keyword evidence="3 8" id="KW-0238">DNA-binding</keyword>
<evidence type="ECO:0000256" key="4">
    <source>
        <dbReference type="ARBA" id="ARBA00023159"/>
    </source>
</evidence>
<dbReference type="Pfam" id="PF02045">
    <property type="entry name" value="CBFB_NFYA"/>
    <property type="match status" value="1"/>
</dbReference>
<evidence type="ECO:0000256" key="5">
    <source>
        <dbReference type="ARBA" id="ARBA00023163"/>
    </source>
</evidence>
<feature type="compositionally biased region" description="Polar residues" evidence="9">
    <location>
        <begin position="192"/>
        <end position="201"/>
    </location>
</feature>
<gene>
    <name evidence="11" type="primary">LOC103499928</name>
</gene>
<evidence type="ECO:0000256" key="3">
    <source>
        <dbReference type="ARBA" id="ARBA00023125"/>
    </source>
</evidence>
<evidence type="ECO:0000256" key="8">
    <source>
        <dbReference type="RuleBase" id="RU367155"/>
    </source>
</evidence>
<dbReference type="RefSeq" id="XP_050944198.1">
    <property type="nucleotide sequence ID" value="XM_051088241.1"/>
</dbReference>
<comment type="function">
    <text evidence="8">Component of the sequence-specific heterotrimeric transcription factor (NF-Y) which specifically recognizes a 5'-CCAAT-3' box motif found in the promoters of its target genes.</text>
</comment>
<name>A0ABM3L2E0_CUCME</name>
<dbReference type="PRINTS" id="PR00616">
    <property type="entry name" value="CCAATSUBUNTB"/>
</dbReference>
<accession>A0ABM3L2E0</accession>
<protein>
    <recommendedName>
        <fullName evidence="8">Nuclear transcription factor Y subunit</fullName>
    </recommendedName>
</protein>
<dbReference type="Proteomes" id="UP001652600">
    <property type="component" value="Chromosome 1"/>
</dbReference>
<keyword evidence="2 8" id="KW-0805">Transcription regulation</keyword>
<evidence type="ECO:0000256" key="9">
    <source>
        <dbReference type="SAM" id="MobiDB-lite"/>
    </source>
</evidence>
<evidence type="ECO:0000313" key="11">
    <source>
        <dbReference type="RefSeq" id="XP_050944198.1"/>
    </source>
</evidence>
<comment type="subcellular location">
    <subcellularLocation>
        <location evidence="1 8">Nucleus</location>
    </subcellularLocation>
</comment>
<comment type="similarity">
    <text evidence="8">Belongs to the NFYA/HAP2 subunit family.</text>
</comment>
<evidence type="ECO:0000256" key="1">
    <source>
        <dbReference type="ARBA" id="ARBA00004123"/>
    </source>
</evidence>
<dbReference type="SMART" id="SM00521">
    <property type="entry name" value="CBF"/>
    <property type="match status" value="1"/>
</dbReference>
<evidence type="ECO:0000256" key="6">
    <source>
        <dbReference type="ARBA" id="ARBA00023242"/>
    </source>
</evidence>
<proteinExistence type="inferred from homology"/>
<sequence length="300" mass="33676">MMPSEPENVDQQVADRAKYLLQSSKYSEPWWHGVGNNTIAGEDAAKTSSAEYLNVTVASGATQPQANDENIGKEVQHLKYIPFSTSPPVLTSYPFSDAQYCQMLTSYGPQATLPRIYGLHHARMPLPLEMEEEPVYVNAKQYHGILRRRQSRAKAELEKKVIKSRKPYLHESRHLHAMRRARGSGGRFLNTKKPNNVMSNTNREEDINSGANHSTKPVSEVGSKYMVTHEKGIKNTLDEQSRELMTQNMQITHAFFNGKSNVHGLSTYNSQLGDVEGGHLDHPHESMQVNGAPQRAIPIK</sequence>
<dbReference type="PANTHER" id="PTHR12632">
    <property type="entry name" value="TRANSCRIPTION FACTOR NF-Y ALPHA-RELATED"/>
    <property type="match status" value="1"/>
</dbReference>
<comment type="subunit">
    <text evidence="7">Heterotrimeric transcription factor composed of three components, NF-YA, NF-YB and NF-YC. NF-YB and NF-YC must interact and dimerize for NF-YA association and DNA binding.</text>
</comment>
<reference evidence="11" key="2">
    <citation type="submission" date="2025-08" db="UniProtKB">
        <authorList>
            <consortium name="RefSeq"/>
        </authorList>
    </citation>
    <scope>IDENTIFICATION</scope>
    <source>
        <tissue evidence="11">Stem</tissue>
    </source>
</reference>
<reference evidence="10" key="1">
    <citation type="submission" date="2025-05" db="UniProtKB">
        <authorList>
            <consortium name="RefSeq"/>
        </authorList>
    </citation>
    <scope>NUCLEOTIDE SEQUENCE [LARGE SCALE GENOMIC DNA]</scope>
</reference>